<evidence type="ECO:0000256" key="1">
    <source>
        <dbReference type="SAM" id="MobiDB-lite"/>
    </source>
</evidence>
<sequence>MPHQLSFVLMANEPLLASGYNKFGISVCNLTMPGKLNALAIDAPSLFSLSCSPKLKKGATKLDIYDFGGREIVSKEVLSENNDAFFNHKMTLLPGLKTVRLSGILKRPPISNTNNNVKTKKPKDATRPELDELNS</sequence>
<protein>
    <submittedName>
        <fullName evidence="2">Uncharacterized protein</fullName>
    </submittedName>
</protein>
<feature type="compositionally biased region" description="Basic and acidic residues" evidence="1">
    <location>
        <begin position="122"/>
        <end position="135"/>
    </location>
</feature>
<dbReference type="Proteomes" id="UP000650833">
    <property type="component" value="Unassembled WGS sequence"/>
</dbReference>
<keyword evidence="3" id="KW-1185">Reference proteome</keyword>
<accession>A0A8H7R6M6</accession>
<feature type="region of interest" description="Disordered" evidence="1">
    <location>
        <begin position="110"/>
        <end position="135"/>
    </location>
</feature>
<gene>
    <name evidence="2" type="ORF">INT46_009285</name>
</gene>
<dbReference type="AlphaFoldDB" id="A0A8H7R6M6"/>
<reference evidence="2" key="1">
    <citation type="submission" date="2020-12" db="EMBL/GenBank/DDBJ databases">
        <title>Metabolic potential, ecology and presence of endohyphal bacteria is reflected in genomic diversity of Mucoromycotina.</title>
        <authorList>
            <person name="Muszewska A."/>
            <person name="Okrasinska A."/>
            <person name="Steczkiewicz K."/>
            <person name="Drgas O."/>
            <person name="Orlowska M."/>
            <person name="Perlinska-Lenart U."/>
            <person name="Aleksandrzak-Piekarczyk T."/>
            <person name="Szatraj K."/>
            <person name="Zielenkiewicz U."/>
            <person name="Pilsyk S."/>
            <person name="Malc E."/>
            <person name="Mieczkowski P."/>
            <person name="Kruszewska J.S."/>
            <person name="Biernat P."/>
            <person name="Pawlowska J."/>
        </authorList>
    </citation>
    <scope>NUCLEOTIDE SEQUENCE</scope>
    <source>
        <strain evidence="2">CBS 226.32</strain>
    </source>
</reference>
<proteinExistence type="predicted"/>
<dbReference type="OrthoDB" id="2284558at2759"/>
<dbReference type="EMBL" id="JAEPRC010000187">
    <property type="protein sequence ID" value="KAG2204865.1"/>
    <property type="molecule type" value="Genomic_DNA"/>
</dbReference>
<comment type="caution">
    <text evidence="2">The sequence shown here is derived from an EMBL/GenBank/DDBJ whole genome shotgun (WGS) entry which is preliminary data.</text>
</comment>
<evidence type="ECO:0000313" key="2">
    <source>
        <dbReference type="EMBL" id="KAG2204865.1"/>
    </source>
</evidence>
<evidence type="ECO:0000313" key="3">
    <source>
        <dbReference type="Proteomes" id="UP000650833"/>
    </source>
</evidence>
<name>A0A8H7R6M6_9FUNG</name>
<organism evidence="2 3">
    <name type="scientific">Mucor plumbeus</name>
    <dbReference type="NCBI Taxonomy" id="97098"/>
    <lineage>
        <taxon>Eukaryota</taxon>
        <taxon>Fungi</taxon>
        <taxon>Fungi incertae sedis</taxon>
        <taxon>Mucoromycota</taxon>
        <taxon>Mucoromycotina</taxon>
        <taxon>Mucoromycetes</taxon>
        <taxon>Mucorales</taxon>
        <taxon>Mucorineae</taxon>
        <taxon>Mucoraceae</taxon>
        <taxon>Mucor</taxon>
    </lineage>
</organism>